<dbReference type="SUPFAM" id="SSF53850">
    <property type="entry name" value="Periplasmic binding protein-like II"/>
    <property type="match status" value="1"/>
</dbReference>
<comment type="caution">
    <text evidence="3">The sequence shown here is derived from an EMBL/GenBank/DDBJ whole genome shotgun (WGS) entry which is preliminary data.</text>
</comment>
<evidence type="ECO:0000313" key="3">
    <source>
        <dbReference type="EMBL" id="REF71596.1"/>
    </source>
</evidence>
<dbReference type="PANTHER" id="PTHR35936">
    <property type="entry name" value="MEMBRANE-BOUND LYTIC MUREIN TRANSGLYCOSYLASE F"/>
    <property type="match status" value="1"/>
</dbReference>
<evidence type="ECO:0000259" key="2">
    <source>
        <dbReference type="Pfam" id="PF00497"/>
    </source>
</evidence>
<name>A0A3D9XMA7_PARVE</name>
<sequence>MDEFAPYNYLDSGRFVGADIDILGDAALRLGIGMRFVPLPWRRALLAPGMGEADGLFQLAPTPERFRNWLMVGPLRTTRLVFVVMADSPLRDFAGLGVLAGYSVGVVDGFTYTPAFDASTHFLHEGSVDDETSLRKLLLRRADVVVGGEANLRHAMRKLAVEDRVRVLPTALDVRGRYVGFPRSDAGRDKAERLGAVLRRMHAEGRIAAILRHRLGG</sequence>
<dbReference type="EMBL" id="QTUJ01000001">
    <property type="protein sequence ID" value="REF71596.1"/>
    <property type="molecule type" value="Genomic_DNA"/>
</dbReference>
<dbReference type="Proteomes" id="UP000256941">
    <property type="component" value="Unassembled WGS sequence"/>
</dbReference>
<protein>
    <submittedName>
        <fullName evidence="3">Amino acid ABC transporter substrate-binding protein (PAAT family)</fullName>
    </submittedName>
</protein>
<organism evidence="3 4">
    <name type="scientific">Paracoccus versutus</name>
    <name type="common">Thiobacillus versutus</name>
    <dbReference type="NCBI Taxonomy" id="34007"/>
    <lineage>
        <taxon>Bacteria</taxon>
        <taxon>Pseudomonadati</taxon>
        <taxon>Pseudomonadota</taxon>
        <taxon>Alphaproteobacteria</taxon>
        <taxon>Rhodobacterales</taxon>
        <taxon>Paracoccaceae</taxon>
        <taxon>Paracoccus</taxon>
    </lineage>
</organism>
<dbReference type="InterPro" id="IPR001638">
    <property type="entry name" value="Solute-binding_3/MltF_N"/>
</dbReference>
<proteinExistence type="predicted"/>
<keyword evidence="1" id="KW-0732">Signal</keyword>
<gene>
    <name evidence="3" type="ORF">BDD41_0051</name>
</gene>
<dbReference type="Pfam" id="PF00497">
    <property type="entry name" value="SBP_bac_3"/>
    <property type="match status" value="1"/>
</dbReference>
<dbReference type="RefSeq" id="WP_166435371.1">
    <property type="nucleotide sequence ID" value="NZ_CP038196.1"/>
</dbReference>
<accession>A0A3D9XMA7</accession>
<dbReference type="AlphaFoldDB" id="A0A3D9XMA7"/>
<evidence type="ECO:0000256" key="1">
    <source>
        <dbReference type="ARBA" id="ARBA00022729"/>
    </source>
</evidence>
<dbReference type="Gene3D" id="3.40.190.10">
    <property type="entry name" value="Periplasmic binding protein-like II"/>
    <property type="match status" value="2"/>
</dbReference>
<dbReference type="PANTHER" id="PTHR35936:SF25">
    <property type="entry name" value="ABC TRANSPORTER SUBSTRATE-BINDING PROTEIN"/>
    <property type="match status" value="1"/>
</dbReference>
<feature type="domain" description="Solute-binding protein family 3/N-terminal" evidence="2">
    <location>
        <begin position="3"/>
        <end position="212"/>
    </location>
</feature>
<reference evidence="3 4" key="1">
    <citation type="submission" date="2018-08" db="EMBL/GenBank/DDBJ databases">
        <title>Genomic Encyclopedia of Archaeal and Bacterial Type Strains, Phase II (KMG-II): from individual species to whole genera.</title>
        <authorList>
            <person name="Goeker M."/>
        </authorList>
    </citation>
    <scope>NUCLEOTIDE SEQUENCE [LARGE SCALE GENOMIC DNA]</scope>
    <source>
        <strain evidence="3 4">DSM 17099</strain>
    </source>
</reference>
<evidence type="ECO:0000313" key="4">
    <source>
        <dbReference type="Proteomes" id="UP000256941"/>
    </source>
</evidence>